<evidence type="ECO:0000313" key="5">
    <source>
        <dbReference type="EMBL" id="UXH77276.1"/>
    </source>
</evidence>
<keyword evidence="3 5" id="KW-0418">Kinase</keyword>
<evidence type="ECO:0000256" key="1">
    <source>
        <dbReference type="ARBA" id="ARBA00010688"/>
    </source>
</evidence>
<dbReference type="PANTHER" id="PTHR43085">
    <property type="entry name" value="HEXOKINASE FAMILY MEMBER"/>
    <property type="match status" value="1"/>
</dbReference>
<accession>A0ABY6AVQ7</accession>
<dbReference type="GO" id="GO:0016301">
    <property type="term" value="F:kinase activity"/>
    <property type="evidence" value="ECO:0007669"/>
    <property type="project" value="UniProtKB-KW"/>
</dbReference>
<dbReference type="EMBL" id="CP104562">
    <property type="protein sequence ID" value="UXH77276.1"/>
    <property type="molecule type" value="Genomic_DNA"/>
</dbReference>
<dbReference type="InterPro" id="IPR050306">
    <property type="entry name" value="PfkB_Carbo_kinase"/>
</dbReference>
<feature type="domain" description="Carbohydrate kinase PfkB" evidence="4">
    <location>
        <begin position="5"/>
        <end position="304"/>
    </location>
</feature>
<keyword evidence="6" id="KW-1185">Reference proteome</keyword>
<protein>
    <submittedName>
        <fullName evidence="5">Sugar kinase</fullName>
    </submittedName>
</protein>
<dbReference type="Proteomes" id="UP001064933">
    <property type="component" value="Chromosome"/>
</dbReference>
<dbReference type="PANTHER" id="PTHR43085:SF15">
    <property type="entry name" value="2-DEHYDRO-3-DEOXYGLUCONOKINASE"/>
    <property type="match status" value="1"/>
</dbReference>
<evidence type="ECO:0000256" key="3">
    <source>
        <dbReference type="ARBA" id="ARBA00022777"/>
    </source>
</evidence>
<evidence type="ECO:0000259" key="4">
    <source>
        <dbReference type="Pfam" id="PF00294"/>
    </source>
</evidence>
<keyword evidence="2" id="KW-0808">Transferase</keyword>
<dbReference type="InterPro" id="IPR002173">
    <property type="entry name" value="Carboh/pur_kinase_PfkB_CS"/>
</dbReference>
<dbReference type="CDD" id="cd01166">
    <property type="entry name" value="KdgK"/>
    <property type="match status" value="1"/>
</dbReference>
<dbReference type="Gene3D" id="3.40.1190.20">
    <property type="match status" value="1"/>
</dbReference>
<dbReference type="InterPro" id="IPR029056">
    <property type="entry name" value="Ribokinase-like"/>
</dbReference>
<dbReference type="InterPro" id="IPR011611">
    <property type="entry name" value="PfkB_dom"/>
</dbReference>
<reference evidence="5" key="1">
    <citation type="submission" date="2022-10" db="EMBL/GenBank/DDBJ databases">
        <title>Characterization and whole genome sequencing of a new Roseateles species, isolated from fresh water.</title>
        <authorList>
            <person name="Guliayeva D.Y."/>
            <person name="Akhremchuk A.E."/>
            <person name="Sikolenko M.A."/>
            <person name="Valentovich L.N."/>
            <person name="Sidarenka A.V."/>
        </authorList>
    </citation>
    <scope>NUCLEOTIDE SEQUENCE</scope>
    <source>
        <strain evidence="5">BIM B-1768</strain>
    </source>
</reference>
<dbReference type="SUPFAM" id="SSF53613">
    <property type="entry name" value="Ribokinase-like"/>
    <property type="match status" value="1"/>
</dbReference>
<gene>
    <name evidence="5" type="ORF">N4261_20030</name>
</gene>
<evidence type="ECO:0000313" key="6">
    <source>
        <dbReference type="Proteomes" id="UP001064933"/>
    </source>
</evidence>
<proteinExistence type="inferred from homology"/>
<comment type="similarity">
    <text evidence="1">Belongs to the carbohydrate kinase PfkB family.</text>
</comment>
<evidence type="ECO:0000256" key="2">
    <source>
        <dbReference type="ARBA" id="ARBA00022679"/>
    </source>
</evidence>
<dbReference type="Pfam" id="PF00294">
    <property type="entry name" value="PfkB"/>
    <property type="match status" value="1"/>
</dbReference>
<dbReference type="RefSeq" id="WP_261757018.1">
    <property type="nucleotide sequence ID" value="NZ_CP104562.2"/>
</dbReference>
<dbReference type="PROSITE" id="PS00584">
    <property type="entry name" value="PFKB_KINASES_2"/>
    <property type="match status" value="1"/>
</dbReference>
<sequence length="315" mass="33509">MGKRVAVIGECMLELQGGAFGPNTLGYGGDTLNTAVYLRRFGAAAGIEVTYATALGDDALSDGLLAQWADQGLETGLVRRLPGRLPGLYMIVVDPTGERSFHYWRDSAAAKAYFEVDQTPLEAQADDLDALYLSGISLAILPPEGRQRLFALMRALRARGAAVVFDNNYRPRLWPDRAEARRMFTEALSIASIGLVTADDHQALFELPSLAAAIASAQELPPPELLIKRGAASTLVRAAEGTGDWLEAPTEPVAQVIDTTAAGDSFAGGYLARRLAGEDARSAARFGNRVAARVIQHRGAIVPAQVMVDLTGACA</sequence>
<organism evidence="5 6">
    <name type="scientific">Roseateles amylovorans</name>
    <dbReference type="NCBI Taxonomy" id="2978473"/>
    <lineage>
        <taxon>Bacteria</taxon>
        <taxon>Pseudomonadati</taxon>
        <taxon>Pseudomonadota</taxon>
        <taxon>Betaproteobacteria</taxon>
        <taxon>Burkholderiales</taxon>
        <taxon>Sphaerotilaceae</taxon>
        <taxon>Roseateles</taxon>
    </lineage>
</organism>
<name>A0ABY6AVQ7_9BURK</name>